<sequence>MLLQLLQNVVKSIESEEWLFVKFLIEQLDD</sequence>
<evidence type="ECO:0000313" key="1">
    <source>
        <dbReference type="EMBL" id="NJB71899.1"/>
    </source>
</evidence>
<keyword evidence="2" id="KW-1185">Reference proteome</keyword>
<dbReference type="Proteomes" id="UP000590442">
    <property type="component" value="Unassembled WGS sequence"/>
</dbReference>
<organism evidence="1 2">
    <name type="scientific">Saonia flava</name>
    <dbReference type="NCBI Taxonomy" id="523696"/>
    <lineage>
        <taxon>Bacteria</taxon>
        <taxon>Pseudomonadati</taxon>
        <taxon>Bacteroidota</taxon>
        <taxon>Flavobacteriia</taxon>
        <taxon>Flavobacteriales</taxon>
        <taxon>Flavobacteriaceae</taxon>
        <taxon>Saonia</taxon>
    </lineage>
</organism>
<dbReference type="EMBL" id="JAATJJ010000001">
    <property type="protein sequence ID" value="NJB71899.1"/>
    <property type="molecule type" value="Genomic_DNA"/>
</dbReference>
<accession>A0A846R529</accession>
<comment type="caution">
    <text evidence="1">The sequence shown here is derived from an EMBL/GenBank/DDBJ whole genome shotgun (WGS) entry which is preliminary data.</text>
</comment>
<proteinExistence type="predicted"/>
<gene>
    <name evidence="1" type="ORF">GGR42_002361</name>
</gene>
<reference evidence="1 2" key="1">
    <citation type="submission" date="2020-03" db="EMBL/GenBank/DDBJ databases">
        <title>Genomic Encyclopedia of Type Strains, Phase IV (KMG-IV): sequencing the most valuable type-strain genomes for metagenomic binning, comparative biology and taxonomic classification.</title>
        <authorList>
            <person name="Goeker M."/>
        </authorList>
    </citation>
    <scope>NUCLEOTIDE SEQUENCE [LARGE SCALE GENOMIC DNA]</scope>
    <source>
        <strain evidence="1 2">DSM 29762</strain>
    </source>
</reference>
<protein>
    <submittedName>
        <fullName evidence="1">Uncharacterized protein</fullName>
    </submittedName>
</protein>
<dbReference type="AlphaFoldDB" id="A0A846R529"/>
<name>A0A846R529_9FLAO</name>
<evidence type="ECO:0000313" key="2">
    <source>
        <dbReference type="Proteomes" id="UP000590442"/>
    </source>
</evidence>